<evidence type="ECO:0008006" key="3">
    <source>
        <dbReference type="Google" id="ProtNLM"/>
    </source>
</evidence>
<sequence length="171" mass="18239">MAGPFKFESKPYIIALEPPTIRKADRKLVAWWKLDETEGSSAGDSSGNNRTGTLVGNPQWQPTGGKFGGALAFDGDGDFIDCGHDEGLNITGAVTIAAWIKLSKSTDDQKIAGNQDDISGGYKLGIFSDKAELEVRDSGNALRNNRFVDGGTILQPGVWYHIVGTYSQGGS</sequence>
<organism evidence="2">
    <name type="scientific">marine sediment metagenome</name>
    <dbReference type="NCBI Taxonomy" id="412755"/>
    <lineage>
        <taxon>unclassified sequences</taxon>
        <taxon>metagenomes</taxon>
        <taxon>ecological metagenomes</taxon>
    </lineage>
</organism>
<protein>
    <recommendedName>
        <fullName evidence="3">LamG-like jellyroll fold domain-containing protein</fullName>
    </recommendedName>
</protein>
<dbReference type="Gene3D" id="2.60.120.200">
    <property type="match status" value="1"/>
</dbReference>
<name>X1NGQ5_9ZZZZ</name>
<dbReference type="Pfam" id="PF13385">
    <property type="entry name" value="Laminin_G_3"/>
    <property type="match status" value="1"/>
</dbReference>
<evidence type="ECO:0000256" key="1">
    <source>
        <dbReference type="SAM" id="MobiDB-lite"/>
    </source>
</evidence>
<feature type="region of interest" description="Disordered" evidence="1">
    <location>
        <begin position="38"/>
        <end position="59"/>
    </location>
</feature>
<proteinExistence type="predicted"/>
<dbReference type="AlphaFoldDB" id="X1NGQ5"/>
<evidence type="ECO:0000313" key="2">
    <source>
        <dbReference type="EMBL" id="GAI17859.1"/>
    </source>
</evidence>
<gene>
    <name evidence="2" type="ORF">S06H3_11794</name>
</gene>
<dbReference type="EMBL" id="BARV01005803">
    <property type="protein sequence ID" value="GAI17859.1"/>
    <property type="molecule type" value="Genomic_DNA"/>
</dbReference>
<dbReference type="InterPro" id="IPR013320">
    <property type="entry name" value="ConA-like_dom_sf"/>
</dbReference>
<reference evidence="2" key="1">
    <citation type="journal article" date="2014" name="Front. Microbiol.">
        <title>High frequency of phylogenetically diverse reductive dehalogenase-homologous genes in deep subseafloor sedimentary metagenomes.</title>
        <authorList>
            <person name="Kawai M."/>
            <person name="Futagami T."/>
            <person name="Toyoda A."/>
            <person name="Takaki Y."/>
            <person name="Nishi S."/>
            <person name="Hori S."/>
            <person name="Arai W."/>
            <person name="Tsubouchi T."/>
            <person name="Morono Y."/>
            <person name="Uchiyama I."/>
            <person name="Ito T."/>
            <person name="Fujiyama A."/>
            <person name="Inagaki F."/>
            <person name="Takami H."/>
        </authorList>
    </citation>
    <scope>NUCLEOTIDE SEQUENCE</scope>
    <source>
        <strain evidence="2">Expedition CK06-06</strain>
    </source>
</reference>
<comment type="caution">
    <text evidence="2">The sequence shown here is derived from an EMBL/GenBank/DDBJ whole genome shotgun (WGS) entry which is preliminary data.</text>
</comment>
<accession>X1NGQ5</accession>
<feature type="compositionally biased region" description="Polar residues" evidence="1">
    <location>
        <begin position="39"/>
        <end position="59"/>
    </location>
</feature>
<feature type="non-terminal residue" evidence="2">
    <location>
        <position position="171"/>
    </location>
</feature>
<dbReference type="SUPFAM" id="SSF49899">
    <property type="entry name" value="Concanavalin A-like lectins/glucanases"/>
    <property type="match status" value="1"/>
</dbReference>